<organism evidence="2 3">
    <name type="scientific">Plasmopara halstedii</name>
    <name type="common">Downy mildew of sunflower</name>
    <dbReference type="NCBI Taxonomy" id="4781"/>
    <lineage>
        <taxon>Eukaryota</taxon>
        <taxon>Sar</taxon>
        <taxon>Stramenopiles</taxon>
        <taxon>Oomycota</taxon>
        <taxon>Peronosporomycetes</taxon>
        <taxon>Peronosporales</taxon>
        <taxon>Peronosporaceae</taxon>
        <taxon>Plasmopara</taxon>
    </lineage>
</organism>
<dbReference type="Proteomes" id="UP000054928">
    <property type="component" value="Unassembled WGS sequence"/>
</dbReference>
<sequence>MEAGVTVSVQGADASQDVEEQQRRMDAQRAQLHAFKTEQHELQLRLSKYAHDRKLLSEHNVELQEEITIMKEMLAQHQRDMDVQVQHVIELEGMLHENQIDAQKIHRLQEENEELTERLRQWERIHCQEKQNHAREQKIQQEELLTELEYLLAISRDELIQRQTTRISGVKGTGTNEEQIGQATRSKKLSVDVEPLMMRIKDLEAACKQKDQTICSLKGVVEQQETIFDEKMKIVTAKYHQVKAISLALQKRIISVATES</sequence>
<proteinExistence type="predicted"/>
<evidence type="ECO:0000256" key="1">
    <source>
        <dbReference type="SAM" id="Coils"/>
    </source>
</evidence>
<feature type="coiled-coil region" evidence="1">
    <location>
        <begin position="18"/>
        <end position="125"/>
    </location>
</feature>
<evidence type="ECO:0000313" key="2">
    <source>
        <dbReference type="EMBL" id="CEG37431.1"/>
    </source>
</evidence>
<dbReference type="OrthoDB" id="66204at2759"/>
<name>A0A0P1AA92_PLAHL</name>
<keyword evidence="3" id="KW-1185">Reference proteome</keyword>
<dbReference type="EMBL" id="CCYD01000286">
    <property type="protein sequence ID" value="CEG37431.1"/>
    <property type="molecule type" value="Genomic_DNA"/>
</dbReference>
<dbReference type="RefSeq" id="XP_024573800.1">
    <property type="nucleotide sequence ID" value="XM_024722755.1"/>
</dbReference>
<protein>
    <submittedName>
        <fullName evidence="2">Uncharacterized protein</fullName>
    </submittedName>
</protein>
<keyword evidence="1" id="KW-0175">Coiled coil</keyword>
<dbReference type="GeneID" id="36400080"/>
<evidence type="ECO:0000313" key="3">
    <source>
        <dbReference type="Proteomes" id="UP000054928"/>
    </source>
</evidence>
<reference evidence="3" key="1">
    <citation type="submission" date="2014-09" db="EMBL/GenBank/DDBJ databases">
        <authorList>
            <person name="Sharma Rahul"/>
            <person name="Thines Marco"/>
        </authorList>
    </citation>
    <scope>NUCLEOTIDE SEQUENCE [LARGE SCALE GENOMIC DNA]</scope>
</reference>
<dbReference type="AlphaFoldDB" id="A0A0P1AA92"/>
<accession>A0A0P1AA92</accession>
<dbReference type="OMA" id="QHQRDMD"/>